<dbReference type="NCBIfam" id="TIGR01214">
    <property type="entry name" value="rmlD"/>
    <property type="match status" value="1"/>
</dbReference>
<accession>A0A382KCB4</accession>
<dbReference type="InterPro" id="IPR029903">
    <property type="entry name" value="RmlD-like-bd"/>
</dbReference>
<dbReference type="GO" id="GO:0019305">
    <property type="term" value="P:dTDP-rhamnose biosynthetic process"/>
    <property type="evidence" value="ECO:0007669"/>
    <property type="project" value="TreeGrafter"/>
</dbReference>
<feature type="non-terminal residue" evidence="2">
    <location>
        <position position="283"/>
    </location>
</feature>
<reference evidence="2" key="1">
    <citation type="submission" date="2018-05" db="EMBL/GenBank/DDBJ databases">
        <authorList>
            <person name="Lanie J.A."/>
            <person name="Ng W.-L."/>
            <person name="Kazmierczak K.M."/>
            <person name="Andrzejewski T.M."/>
            <person name="Davidsen T.M."/>
            <person name="Wayne K.J."/>
            <person name="Tettelin H."/>
            <person name="Glass J.I."/>
            <person name="Rusch D."/>
            <person name="Podicherti R."/>
            <person name="Tsui H.-C.T."/>
            <person name="Winkler M.E."/>
        </authorList>
    </citation>
    <scope>NUCLEOTIDE SEQUENCE</scope>
</reference>
<dbReference type="GO" id="GO:0005829">
    <property type="term" value="C:cytosol"/>
    <property type="evidence" value="ECO:0007669"/>
    <property type="project" value="TreeGrafter"/>
</dbReference>
<dbReference type="CDD" id="cd05254">
    <property type="entry name" value="dTDP_HR_like_SDR_e"/>
    <property type="match status" value="1"/>
</dbReference>
<dbReference type="PANTHER" id="PTHR10491">
    <property type="entry name" value="DTDP-4-DEHYDRORHAMNOSE REDUCTASE"/>
    <property type="match status" value="1"/>
</dbReference>
<dbReference type="AlphaFoldDB" id="A0A382KCB4"/>
<dbReference type="InterPro" id="IPR005913">
    <property type="entry name" value="dTDP_dehydrorham_reduct"/>
</dbReference>
<dbReference type="PANTHER" id="PTHR10491:SF4">
    <property type="entry name" value="METHIONINE ADENOSYLTRANSFERASE 2 SUBUNIT BETA"/>
    <property type="match status" value="1"/>
</dbReference>
<evidence type="ECO:0000313" key="2">
    <source>
        <dbReference type="EMBL" id="SVC22008.1"/>
    </source>
</evidence>
<dbReference type="EMBL" id="UINC01079728">
    <property type="protein sequence ID" value="SVC22008.1"/>
    <property type="molecule type" value="Genomic_DNA"/>
</dbReference>
<dbReference type="Gene3D" id="3.40.50.720">
    <property type="entry name" value="NAD(P)-binding Rossmann-like Domain"/>
    <property type="match status" value="1"/>
</dbReference>
<dbReference type="SUPFAM" id="SSF51735">
    <property type="entry name" value="NAD(P)-binding Rossmann-fold domains"/>
    <property type="match status" value="1"/>
</dbReference>
<dbReference type="Gene3D" id="3.90.25.10">
    <property type="entry name" value="UDP-galactose 4-epimerase, domain 1"/>
    <property type="match status" value="1"/>
</dbReference>
<proteinExistence type="predicted"/>
<gene>
    <name evidence="2" type="ORF">METZ01_LOCUS274862</name>
</gene>
<dbReference type="Pfam" id="PF04321">
    <property type="entry name" value="RmlD_sub_bind"/>
    <property type="match status" value="1"/>
</dbReference>
<organism evidence="2">
    <name type="scientific">marine metagenome</name>
    <dbReference type="NCBI Taxonomy" id="408172"/>
    <lineage>
        <taxon>unclassified sequences</taxon>
        <taxon>metagenomes</taxon>
        <taxon>ecological metagenomes</taxon>
    </lineage>
</organism>
<feature type="domain" description="RmlD-like substrate binding" evidence="1">
    <location>
        <begin position="1"/>
        <end position="282"/>
    </location>
</feature>
<protein>
    <recommendedName>
        <fullName evidence="1">RmlD-like substrate binding domain-containing protein</fullName>
    </recommendedName>
</protein>
<dbReference type="InterPro" id="IPR036291">
    <property type="entry name" value="NAD(P)-bd_dom_sf"/>
</dbReference>
<evidence type="ECO:0000259" key="1">
    <source>
        <dbReference type="Pfam" id="PF04321"/>
    </source>
</evidence>
<name>A0A382KCB4_9ZZZZ</name>
<dbReference type="GO" id="GO:0008831">
    <property type="term" value="F:dTDP-4-dehydrorhamnose reductase activity"/>
    <property type="evidence" value="ECO:0007669"/>
    <property type="project" value="TreeGrafter"/>
</dbReference>
<sequence>MRILITGCNGQLGTDLQRVLAEHDVIACTHGDLEITDQKAVRSVVGENRPDVVINTAAYHKVDECESCPDKTFAVNGLGPRNLAQACKAIDGMLIHFSTNFVFEGNATRPYKEEDLPGPISIYGVAKLSGELLVRSILPRHLVVRTTGLYGIAGSGETGKGFNFIELMIKLGKQRGAVTVVDDQVMTPTSTADLAEVISCLIDKETTGTYHITNSGTCSYFEFARTIFEKVGVSAQVSPTSTREYGAPAQRPLFSVLDNSKVHALGVPPLRLWDKALEDYLHT</sequence>